<accession>A0A5S6Q6U7</accession>
<feature type="domain" description="C2 tensin-type" evidence="8">
    <location>
        <begin position="535"/>
        <end position="673"/>
    </location>
</feature>
<protein>
    <submittedName>
        <fullName evidence="10">Protein kinase domain-containing protein</fullName>
    </submittedName>
</protein>
<dbReference type="GO" id="GO:0004674">
    <property type="term" value="F:protein serine/threonine kinase activity"/>
    <property type="evidence" value="ECO:0007669"/>
    <property type="project" value="TreeGrafter"/>
</dbReference>
<dbReference type="InterPro" id="IPR000719">
    <property type="entry name" value="Prot_kinase_dom"/>
</dbReference>
<dbReference type="GO" id="GO:0005524">
    <property type="term" value="F:ATP binding"/>
    <property type="evidence" value="ECO:0007669"/>
    <property type="project" value="InterPro"/>
</dbReference>
<dbReference type="Proteomes" id="UP000046395">
    <property type="component" value="Unassembled WGS sequence"/>
</dbReference>
<keyword evidence="2" id="KW-0597">Phosphoprotein</keyword>
<evidence type="ECO:0000256" key="3">
    <source>
        <dbReference type="ARBA" id="ARBA00022741"/>
    </source>
</evidence>
<dbReference type="Pfam" id="PF10409">
    <property type="entry name" value="PTEN_C2"/>
    <property type="match status" value="1"/>
</dbReference>
<dbReference type="GO" id="GO:0035612">
    <property type="term" value="F:AP-2 adaptor complex binding"/>
    <property type="evidence" value="ECO:0007669"/>
    <property type="project" value="TreeGrafter"/>
</dbReference>
<evidence type="ECO:0000256" key="4">
    <source>
        <dbReference type="ARBA" id="ARBA00023329"/>
    </source>
</evidence>
<dbReference type="SUPFAM" id="SSF56112">
    <property type="entry name" value="Protein kinase-like (PK-like)"/>
    <property type="match status" value="1"/>
</dbReference>
<evidence type="ECO:0000259" key="6">
    <source>
        <dbReference type="PROSITE" id="PS50011"/>
    </source>
</evidence>
<dbReference type="WBParaSite" id="TMUE_1000002880.1">
    <property type="protein sequence ID" value="TMUE_1000002880.1"/>
    <property type="gene ID" value="WBGene00287433"/>
</dbReference>
<dbReference type="FunFam" id="1.10.287.110:FF:000002">
    <property type="entry name" value="putative tyrosine-protein phosphatase auxilin isoform X2"/>
    <property type="match status" value="1"/>
</dbReference>
<dbReference type="Gene3D" id="3.90.190.10">
    <property type="entry name" value="Protein tyrosine phosphatase superfamily"/>
    <property type="match status" value="1"/>
</dbReference>
<dbReference type="GO" id="GO:0045747">
    <property type="term" value="P:positive regulation of Notch signaling pathway"/>
    <property type="evidence" value="ECO:0007669"/>
    <property type="project" value="TreeGrafter"/>
</dbReference>
<dbReference type="AlphaFoldDB" id="A0A5S6Q6U7"/>
<dbReference type="PROSITE" id="PS51182">
    <property type="entry name" value="C2_TENSIN"/>
    <property type="match status" value="1"/>
</dbReference>
<dbReference type="SUPFAM" id="SSF46565">
    <property type="entry name" value="Chaperone J-domain"/>
    <property type="match status" value="1"/>
</dbReference>
<dbReference type="InterPro" id="IPR008271">
    <property type="entry name" value="Ser/Thr_kinase_AS"/>
</dbReference>
<dbReference type="SMART" id="SM01326">
    <property type="entry name" value="PTEN_C2"/>
    <property type="match status" value="1"/>
</dbReference>
<feature type="domain" description="Protein kinase" evidence="6">
    <location>
        <begin position="35"/>
        <end position="306"/>
    </location>
</feature>
<proteinExistence type="predicted"/>
<dbReference type="PROSITE" id="PS00108">
    <property type="entry name" value="PROTEIN_KINASE_ST"/>
    <property type="match status" value="1"/>
</dbReference>
<dbReference type="SMART" id="SM00271">
    <property type="entry name" value="DnaJ"/>
    <property type="match status" value="1"/>
</dbReference>
<dbReference type="Gene3D" id="2.60.40.1110">
    <property type="match status" value="1"/>
</dbReference>
<dbReference type="SMART" id="SM00220">
    <property type="entry name" value="S_TKc"/>
    <property type="match status" value="1"/>
</dbReference>
<dbReference type="STRING" id="70415.A0A5S6Q6U7"/>
<evidence type="ECO:0000256" key="2">
    <source>
        <dbReference type="ARBA" id="ARBA00022553"/>
    </source>
</evidence>
<feature type="region of interest" description="Disordered" evidence="5">
    <location>
        <begin position="936"/>
        <end position="964"/>
    </location>
</feature>
<dbReference type="PROSITE" id="PS50076">
    <property type="entry name" value="DNAJ_2"/>
    <property type="match status" value="1"/>
</dbReference>
<dbReference type="InterPro" id="IPR036869">
    <property type="entry name" value="J_dom_sf"/>
</dbReference>
<organism evidence="9 10">
    <name type="scientific">Trichuris muris</name>
    <name type="common">Mouse whipworm</name>
    <dbReference type="NCBI Taxonomy" id="70415"/>
    <lineage>
        <taxon>Eukaryota</taxon>
        <taxon>Metazoa</taxon>
        <taxon>Ecdysozoa</taxon>
        <taxon>Nematoda</taxon>
        <taxon>Enoplea</taxon>
        <taxon>Dorylaimia</taxon>
        <taxon>Trichinellida</taxon>
        <taxon>Trichuridae</taxon>
        <taxon>Trichuris</taxon>
    </lineage>
</organism>
<evidence type="ECO:0000259" key="7">
    <source>
        <dbReference type="PROSITE" id="PS50076"/>
    </source>
</evidence>
<keyword evidence="3" id="KW-0547">Nucleotide-binding</keyword>
<dbReference type="InterPro" id="IPR011009">
    <property type="entry name" value="Kinase-like_dom_sf"/>
</dbReference>
<keyword evidence="9" id="KW-1185">Reference proteome</keyword>
<dbReference type="FunFam" id="2.60.40.1110:FF:000001">
    <property type="entry name" value="cyclin-G-associated kinase isoform X2"/>
    <property type="match status" value="1"/>
</dbReference>
<dbReference type="Pfam" id="PF00069">
    <property type="entry name" value="Pkinase"/>
    <property type="match status" value="1"/>
</dbReference>
<keyword evidence="4" id="KW-0968">Cytoplasmic vesicle</keyword>
<dbReference type="InterPro" id="IPR014020">
    <property type="entry name" value="Tensin_C2-dom"/>
</dbReference>
<evidence type="ECO:0000313" key="10">
    <source>
        <dbReference type="WBParaSite" id="TMUE_1000002880.1"/>
    </source>
</evidence>
<name>A0A5S6Q6U7_TRIMR</name>
<dbReference type="InterPro" id="IPR029021">
    <property type="entry name" value="Prot-tyrosine_phosphatase-like"/>
</dbReference>
<comment type="subcellular location">
    <subcellularLocation>
        <location evidence="1">Cytoplasmic vesicle</location>
        <location evidence="1">Clathrin-coated vesicle</location>
    </subcellularLocation>
</comment>
<dbReference type="GO" id="GO:2000369">
    <property type="term" value="P:regulation of clathrin-dependent endocytosis"/>
    <property type="evidence" value="ECO:0007669"/>
    <property type="project" value="TreeGrafter"/>
</dbReference>
<dbReference type="PROSITE" id="PS50011">
    <property type="entry name" value="PROTEIN_KINASE_DOM"/>
    <property type="match status" value="1"/>
</dbReference>
<dbReference type="PANTHER" id="PTHR22967">
    <property type="entry name" value="SERINE/THREONINE PROTEIN KINASE"/>
    <property type="match status" value="1"/>
</dbReference>
<evidence type="ECO:0000256" key="5">
    <source>
        <dbReference type="SAM" id="MobiDB-lite"/>
    </source>
</evidence>
<sequence length="1116" mass="124116">MVELFRNAFNYLTSSNEKQDNEFVGRVIVLGSKRLLVRRLLAEGGFGYVFVVTDSDGNSYALKRLIAGDKDSADAIRREIFILKEASGHPNILHFCQAACEQQPNGRTEFLILTELCSGGPLLDRLRARRTPLEFCEVLPLFYQICCAVDHLHGHKPPIIHRDLKMENLLLDSMERVKLCDFGSATEKSYKPDDTWTAQRRSMLEEELNKCTTPMYRAPEMLDSYQNLPIDQRIDVWALGCILYYLCYMVHPFEDSAKLRILNANYTLPEKDDRCGVLHSLIGKILQVTPDDRPSVKEILRLLEDLAACYGADLKAKVRLGPADETHVGNAQAEMEASSGGMGVFLESLKGQAGSIFKSLIETSSKIVQPTSAMPSRNSLTYLTSRLVLLSSPVDVGCLEDSVKQLTARHGKRFFVYDLCCWYNGDLPLGERVMRCRFPAGSAPTLKSMFSLCKNVYLWLRQDVANVAVFFSDNEGNSACVACSFLVFSKNLSHSAHCRQLLTDRGCTAPLTPSQARYVDYVASVLRHPTFYPQASKVVASKLSVSPVPIFNRMRNGCRPFVEVFSGDNKLLSTCQEYEKIPFIDVSEAGFTIPLNMKFDGDATFVVSHARSTLGTKMQRKLNIVKMFQFQVHAGFLDPSRSALTLELNDLCCIGEEWKYPRPFVVRLAYVATEDERCNDSLGQFLPNFNPDAIVTHLPFSSPEESANFQKRYGDALQDHTELRETSKVELPKQPAERLTASDLLSSLDWQSPLAEQCVSSIPCKGAEVPVILQPMDCEQIEHLKITEDEIEEPKQSSHVGAESYELVNLDADDQPTGNVSCTNVGLLLNSYSGNPTCFGDSDVDLTSKPPAAECASANVDSHRENLLFGLSTGATPTHHVLSEMNLSTPVHMHRNLSTPLLLDDQEPFSTLGETRNVAAKSSTAFTVFETLQPSPTINKTEVGGSSAAERPLRPPSAFSRPGECKARADMWSSATSARAKLDSTAFEDLLSSHGFSGSASSKQSLASMKQEAECQGLTEEEAKVRKWTNGKRRNIRGLLGSLHTVIWPENDRWQEVSMSQLLSAKEVKKHYRKACLAVHPDKFVGTPHETLAKLIFTELNDAWNEFEADTTVTPF</sequence>
<reference evidence="10" key="1">
    <citation type="submission" date="2019-12" db="UniProtKB">
        <authorList>
            <consortium name="WormBaseParasite"/>
        </authorList>
    </citation>
    <scope>IDENTIFICATION</scope>
</reference>
<evidence type="ECO:0000313" key="9">
    <source>
        <dbReference type="Proteomes" id="UP000046395"/>
    </source>
</evidence>
<feature type="domain" description="J" evidence="7">
    <location>
        <begin position="1052"/>
        <end position="1112"/>
    </location>
</feature>
<dbReference type="Gene3D" id="1.10.510.10">
    <property type="entry name" value="Transferase(Phosphotransferase) domain 1"/>
    <property type="match status" value="1"/>
</dbReference>
<dbReference type="GO" id="GO:0030136">
    <property type="term" value="C:clathrin-coated vesicle"/>
    <property type="evidence" value="ECO:0007669"/>
    <property type="project" value="UniProtKB-SubCell"/>
</dbReference>
<dbReference type="Gene3D" id="1.10.287.110">
    <property type="entry name" value="DnaJ domain"/>
    <property type="match status" value="1"/>
</dbReference>
<dbReference type="InterPro" id="IPR001623">
    <property type="entry name" value="DnaJ_domain"/>
</dbReference>
<evidence type="ECO:0000259" key="8">
    <source>
        <dbReference type="PROSITE" id="PS51182"/>
    </source>
</evidence>
<dbReference type="CDD" id="cd06257">
    <property type="entry name" value="DnaJ"/>
    <property type="match status" value="1"/>
</dbReference>
<evidence type="ECO:0000256" key="1">
    <source>
        <dbReference type="ARBA" id="ARBA00004132"/>
    </source>
</evidence>
<dbReference type="PANTHER" id="PTHR22967:SF105">
    <property type="entry name" value="CYCLIN-G-ASSOCIATED KINASE"/>
    <property type="match status" value="1"/>
</dbReference>